<organism evidence="1 2">
    <name type="scientific">Eumeta variegata</name>
    <name type="common">Bagworm moth</name>
    <name type="synonym">Eumeta japonica</name>
    <dbReference type="NCBI Taxonomy" id="151549"/>
    <lineage>
        <taxon>Eukaryota</taxon>
        <taxon>Metazoa</taxon>
        <taxon>Ecdysozoa</taxon>
        <taxon>Arthropoda</taxon>
        <taxon>Hexapoda</taxon>
        <taxon>Insecta</taxon>
        <taxon>Pterygota</taxon>
        <taxon>Neoptera</taxon>
        <taxon>Endopterygota</taxon>
        <taxon>Lepidoptera</taxon>
        <taxon>Glossata</taxon>
        <taxon>Ditrysia</taxon>
        <taxon>Tineoidea</taxon>
        <taxon>Psychidae</taxon>
        <taxon>Oiketicinae</taxon>
        <taxon>Eumeta</taxon>
    </lineage>
</organism>
<dbReference type="OrthoDB" id="9974378at2759"/>
<dbReference type="Proteomes" id="UP000299102">
    <property type="component" value="Unassembled WGS sequence"/>
</dbReference>
<sequence>MRWMAPISLAIHAPGRDLGPTVDSIRYLRDCLGSDLVRQFVTFHVFFSNKHIPSSIPKPEGFLSLPYNCSLGPPYVVNASATYMKEKDLLYPVNVARNVARDAALTHFILPSDIELYPSPNLVPKFLNMIARNAKPLNTSTNPRVFPISIFEVDAKVQKSSLMCVYKANSSKRILAGYGALCERVTVDDTCCRVVAVFRLVISGLDRNYITVLLNVKGYRY</sequence>
<keyword evidence="2" id="KW-1185">Reference proteome</keyword>
<gene>
    <name evidence="1" type="ORF">EVAR_26534_1</name>
</gene>
<dbReference type="EMBL" id="BGZK01001354">
    <property type="protein sequence ID" value="GBP77924.1"/>
    <property type="molecule type" value="Genomic_DNA"/>
</dbReference>
<evidence type="ECO:0000313" key="2">
    <source>
        <dbReference type="Proteomes" id="UP000299102"/>
    </source>
</evidence>
<evidence type="ECO:0000313" key="1">
    <source>
        <dbReference type="EMBL" id="GBP77924.1"/>
    </source>
</evidence>
<dbReference type="PANTHER" id="PTHR47412:SF1">
    <property type="entry name" value="FI01434P-RELATED"/>
    <property type="match status" value="1"/>
</dbReference>
<reference evidence="1 2" key="1">
    <citation type="journal article" date="2019" name="Commun. Biol.">
        <title>The bagworm genome reveals a unique fibroin gene that provides high tensile strength.</title>
        <authorList>
            <person name="Kono N."/>
            <person name="Nakamura H."/>
            <person name="Ohtoshi R."/>
            <person name="Tomita M."/>
            <person name="Numata K."/>
            <person name="Arakawa K."/>
        </authorList>
    </citation>
    <scope>NUCLEOTIDE SEQUENCE [LARGE SCALE GENOMIC DNA]</scope>
</reference>
<accession>A0A4C1YSV0</accession>
<name>A0A4C1YSV0_EUMVA</name>
<dbReference type="Pfam" id="PF13896">
    <property type="entry name" value="Glyco_transf_49"/>
    <property type="match status" value="1"/>
</dbReference>
<proteinExistence type="predicted"/>
<dbReference type="PANTHER" id="PTHR47412">
    <property type="entry name" value="FI01434P-RELATED"/>
    <property type="match status" value="1"/>
</dbReference>
<comment type="caution">
    <text evidence="1">The sequence shown here is derived from an EMBL/GenBank/DDBJ whole genome shotgun (WGS) entry which is preliminary data.</text>
</comment>
<protein>
    <submittedName>
        <fullName evidence="1">Uncharacterized protein</fullName>
    </submittedName>
</protein>
<dbReference type="STRING" id="151549.A0A4C1YSV0"/>
<dbReference type="AlphaFoldDB" id="A0A4C1YSV0"/>